<protein>
    <recommendedName>
        <fullName evidence="3">16S rRNA (guanine(1405)-N(7))-methyltransferase</fullName>
    </recommendedName>
</protein>
<gene>
    <name evidence="1" type="ORF">D5S18_27065</name>
</gene>
<accession>A0A3A4KB78</accession>
<dbReference type="AlphaFoldDB" id="A0A3A4KB78"/>
<dbReference type="RefSeq" id="WP_120043908.1">
    <property type="nucleotide sequence ID" value="NZ_QZFU01000036.1"/>
</dbReference>
<dbReference type="EMBL" id="QZFU01000036">
    <property type="protein sequence ID" value="RJO70851.1"/>
    <property type="molecule type" value="Genomic_DNA"/>
</dbReference>
<evidence type="ECO:0008006" key="3">
    <source>
        <dbReference type="Google" id="ProtNLM"/>
    </source>
</evidence>
<reference evidence="1 2" key="1">
    <citation type="submission" date="2018-09" db="EMBL/GenBank/DDBJ databases">
        <title>YIM PH21274 draft genome.</title>
        <authorList>
            <person name="Miao C."/>
        </authorList>
    </citation>
    <scope>NUCLEOTIDE SEQUENCE [LARGE SCALE GENOMIC DNA]</scope>
    <source>
        <strain evidence="1 2">YIM PH 21724</strain>
    </source>
</reference>
<dbReference type="SUPFAM" id="SSF53335">
    <property type="entry name" value="S-adenosyl-L-methionine-dependent methyltransferases"/>
    <property type="match status" value="1"/>
</dbReference>
<organism evidence="1 2">
    <name type="scientific">Nocardia panacis</name>
    <dbReference type="NCBI Taxonomy" id="2340916"/>
    <lineage>
        <taxon>Bacteria</taxon>
        <taxon>Bacillati</taxon>
        <taxon>Actinomycetota</taxon>
        <taxon>Actinomycetes</taxon>
        <taxon>Mycobacteriales</taxon>
        <taxon>Nocardiaceae</taxon>
        <taxon>Nocardia</taxon>
    </lineage>
</organism>
<evidence type="ECO:0000313" key="2">
    <source>
        <dbReference type="Proteomes" id="UP000266677"/>
    </source>
</evidence>
<dbReference type="InterPro" id="IPR025981">
    <property type="entry name" value="rRNA_MeTrfase"/>
</dbReference>
<dbReference type="Pfam" id="PF07091">
    <property type="entry name" value="FmrO"/>
    <property type="match status" value="1"/>
</dbReference>
<name>A0A3A4KB78_9NOCA</name>
<proteinExistence type="predicted"/>
<comment type="caution">
    <text evidence="1">The sequence shown here is derived from an EMBL/GenBank/DDBJ whole genome shotgun (WGS) entry which is preliminary data.</text>
</comment>
<dbReference type="Gene3D" id="3.40.50.150">
    <property type="entry name" value="Vaccinia Virus protein VP39"/>
    <property type="match status" value="1"/>
</dbReference>
<dbReference type="Proteomes" id="UP000266677">
    <property type="component" value="Unassembled WGS sequence"/>
</dbReference>
<dbReference type="OrthoDB" id="5189644at2"/>
<dbReference type="InterPro" id="IPR029063">
    <property type="entry name" value="SAM-dependent_MTases_sf"/>
</dbReference>
<sequence>MRVYRDSATTLKREIYHQLRRYRPAESEADSAMAGLTALSADSTAAERAAAIRAITTSHISTAERLDHIDEFFDAVFARTGAVDTVIDVGCGVLPLLFPLDDARGAAVRQLWAVDTDKAAIAAVTAYAELRGDDRIRPFRWDLADGWDALTTQGLTRCEVGLLLKVVPVVARRNPSLLEALADTPADRLVVSGSRTAMAKKQNIERRETGVLRRFFRDFGFTEVDEFQTEDEVCFVVERR</sequence>
<evidence type="ECO:0000313" key="1">
    <source>
        <dbReference type="EMBL" id="RJO70851.1"/>
    </source>
</evidence>
<keyword evidence="2" id="KW-1185">Reference proteome</keyword>